<dbReference type="GO" id="GO:0046983">
    <property type="term" value="F:protein dimerization activity"/>
    <property type="evidence" value="ECO:0007669"/>
    <property type="project" value="InterPro"/>
</dbReference>
<dbReference type="EMBL" id="KZ452013">
    <property type="protein sequence ID" value="PKA51691.1"/>
    <property type="molecule type" value="Genomic_DNA"/>
</dbReference>
<accession>A0A2I0A822</accession>
<gene>
    <name evidence="6" type="primary">LHW</name>
    <name evidence="6" type="ORF">AXF42_Ash003058</name>
</gene>
<proteinExistence type="inferred from homology"/>
<dbReference type="PROSITE" id="PS50888">
    <property type="entry name" value="BHLH"/>
    <property type="match status" value="1"/>
</dbReference>
<evidence type="ECO:0000256" key="3">
    <source>
        <dbReference type="ARBA" id="ARBA00023163"/>
    </source>
</evidence>
<dbReference type="Pfam" id="PF23176">
    <property type="entry name" value="bHLH_LHW"/>
    <property type="match status" value="1"/>
</dbReference>
<dbReference type="InterPro" id="IPR036638">
    <property type="entry name" value="HLH_DNA-bd_sf"/>
</dbReference>
<dbReference type="PANTHER" id="PTHR46196:SF4">
    <property type="entry name" value="TRANSCRIPTION FACTOR LHW"/>
    <property type="match status" value="1"/>
</dbReference>
<keyword evidence="7" id="KW-1185">Reference proteome</keyword>
<keyword evidence="3" id="KW-0804">Transcription</keyword>
<dbReference type="InterPro" id="IPR011598">
    <property type="entry name" value="bHLH_dom"/>
</dbReference>
<reference evidence="6 7" key="1">
    <citation type="journal article" date="2017" name="Nature">
        <title>The Apostasia genome and the evolution of orchids.</title>
        <authorList>
            <person name="Zhang G.Q."/>
            <person name="Liu K.W."/>
            <person name="Li Z."/>
            <person name="Lohaus R."/>
            <person name="Hsiao Y.Y."/>
            <person name="Niu S.C."/>
            <person name="Wang J.Y."/>
            <person name="Lin Y.C."/>
            <person name="Xu Q."/>
            <person name="Chen L.J."/>
            <person name="Yoshida K."/>
            <person name="Fujiwara S."/>
            <person name="Wang Z.W."/>
            <person name="Zhang Y.Q."/>
            <person name="Mitsuda N."/>
            <person name="Wang M."/>
            <person name="Liu G.H."/>
            <person name="Pecoraro L."/>
            <person name="Huang H.X."/>
            <person name="Xiao X.J."/>
            <person name="Lin M."/>
            <person name="Wu X.Y."/>
            <person name="Wu W.L."/>
            <person name="Chen Y.Y."/>
            <person name="Chang S.B."/>
            <person name="Sakamoto S."/>
            <person name="Ohme-Takagi M."/>
            <person name="Yagi M."/>
            <person name="Zeng S.J."/>
            <person name="Shen C.Y."/>
            <person name="Yeh C.M."/>
            <person name="Luo Y.B."/>
            <person name="Tsai W.C."/>
            <person name="Van de Peer Y."/>
            <person name="Liu Z.J."/>
        </authorList>
    </citation>
    <scope>NUCLEOTIDE SEQUENCE [LARGE SCALE GENOMIC DNA]</scope>
    <source>
        <strain evidence="7">cv. Shenzhen</strain>
        <tissue evidence="6">Stem</tissue>
    </source>
</reference>
<dbReference type="GO" id="GO:0003700">
    <property type="term" value="F:DNA-binding transcription factor activity"/>
    <property type="evidence" value="ECO:0007669"/>
    <property type="project" value="InterPro"/>
</dbReference>
<evidence type="ECO:0000256" key="2">
    <source>
        <dbReference type="ARBA" id="ARBA00023015"/>
    </source>
</evidence>
<evidence type="ECO:0000256" key="1">
    <source>
        <dbReference type="ARBA" id="ARBA00005510"/>
    </source>
</evidence>
<keyword evidence="2" id="KW-0805">Transcription regulation</keyword>
<feature type="region of interest" description="Disordered" evidence="4">
    <location>
        <begin position="553"/>
        <end position="575"/>
    </location>
</feature>
<evidence type="ECO:0000256" key="4">
    <source>
        <dbReference type="SAM" id="MobiDB-lite"/>
    </source>
</evidence>
<sequence>MGVLLGDLLRRFCVEIGWSYAVFWRAVELQGRMCFVWEDGFCEQTPGDLAISRFEAMDLFIKEEKLLCGFGCQKDDRVWTLVHRRMPTQVHGVGDGVVWEAASTRNHQWILQGNLEEKFAASMGPLEMNDQFLAGIQTISVIPVLPQGVLQLGSTRLILEDIGFVNLVQQLFMQSGSVPISLLSDYNGNSFIPNILLSAAKQPSFNQFRDVEHDANGIPSPSFSGSVPLIKADICRNMSSLAGEKVGSIKDQSSIIEKSRMIRRSKDCLESFQQFGEGPSWNHCTRAGDEPSTMSSSGKQIVSDESFRGTDDQMSESNGFVTDNKLQLVSCQNAWWGDSKLVSENAHSSEVVPAAHNSEVLASGDEVRIDLQVNSENDLFDMLALNTINSVLDDSIFSFSVDIPTSITQIAGDSFSDFSNDKTACSGLFSEACSDQLLDAIVSQIKPFEKVIPDDAVSCNTSTRSSKYSCHNSPAGFAGSSVPLPSKMLGPIIAKSEIDVGISVTSECIMDRSEGVYYLGDEMFKSQLGQWGGQDLSVDRDRLSSANCKRVEEAGKLNRKKTRPGENPRPRPKDRQMIQDRFKELREIVPNGAKLSTEALLEKTIRHMLFLQSVTMHADKLKETGKSKIINKDEGLIMKDNFKGGATWALEVSDQSTICPIVVEDLKTPRHMLVEANRDVTRMEIFLSLMHLLEPTAGNVILEGNVCWFQSGNAESRFVSLQ</sequence>
<organism evidence="6 7">
    <name type="scientific">Apostasia shenzhenica</name>
    <dbReference type="NCBI Taxonomy" id="1088818"/>
    <lineage>
        <taxon>Eukaryota</taxon>
        <taxon>Viridiplantae</taxon>
        <taxon>Streptophyta</taxon>
        <taxon>Embryophyta</taxon>
        <taxon>Tracheophyta</taxon>
        <taxon>Spermatophyta</taxon>
        <taxon>Magnoliopsida</taxon>
        <taxon>Liliopsida</taxon>
        <taxon>Asparagales</taxon>
        <taxon>Orchidaceae</taxon>
        <taxon>Apostasioideae</taxon>
        <taxon>Apostasia</taxon>
    </lineage>
</organism>
<comment type="similarity">
    <text evidence="1">Belongs to the bHLH protein family.</text>
</comment>
<feature type="domain" description="BHLH" evidence="5">
    <location>
        <begin position="562"/>
        <end position="611"/>
    </location>
</feature>
<dbReference type="SMART" id="SM00353">
    <property type="entry name" value="HLH"/>
    <property type="match status" value="1"/>
</dbReference>
<dbReference type="Pfam" id="PF14215">
    <property type="entry name" value="bHLH-MYC_N"/>
    <property type="match status" value="1"/>
</dbReference>
<dbReference type="PANTHER" id="PTHR46196">
    <property type="entry name" value="TRANSCRIPTION FACTOR BHLH155-LIKE ISOFORM X1-RELATED"/>
    <property type="match status" value="1"/>
</dbReference>
<evidence type="ECO:0000313" key="7">
    <source>
        <dbReference type="Proteomes" id="UP000236161"/>
    </source>
</evidence>
<dbReference type="InterPro" id="IPR025610">
    <property type="entry name" value="MYC/MYB_N"/>
</dbReference>
<name>A0A2I0A822_9ASPA</name>
<dbReference type="STRING" id="1088818.A0A2I0A822"/>
<evidence type="ECO:0000313" key="6">
    <source>
        <dbReference type="EMBL" id="PKA51691.1"/>
    </source>
</evidence>
<dbReference type="InterPro" id="IPR043561">
    <property type="entry name" value="LHW-like"/>
</dbReference>
<dbReference type="SUPFAM" id="SSF47459">
    <property type="entry name" value="HLH, helix-loop-helix DNA-binding domain"/>
    <property type="match status" value="1"/>
</dbReference>
<evidence type="ECO:0000259" key="5">
    <source>
        <dbReference type="PROSITE" id="PS50888"/>
    </source>
</evidence>
<protein>
    <submittedName>
        <fullName evidence="6">Transcription factor LHW</fullName>
    </submittedName>
</protein>
<dbReference type="Proteomes" id="UP000236161">
    <property type="component" value="Unassembled WGS sequence"/>
</dbReference>
<dbReference type="OrthoDB" id="1883654at2759"/>
<dbReference type="AlphaFoldDB" id="A0A2I0A822"/>
<feature type="compositionally biased region" description="Basic and acidic residues" evidence="4">
    <location>
        <begin position="563"/>
        <end position="575"/>
    </location>
</feature>